<proteinExistence type="inferred from homology"/>
<dbReference type="OrthoDB" id="6238971at2759"/>
<evidence type="ECO:0000256" key="8">
    <source>
        <dbReference type="ARBA" id="ARBA00023136"/>
    </source>
</evidence>
<dbReference type="InterPro" id="IPR002495">
    <property type="entry name" value="Glyco_trans_8"/>
</dbReference>
<organism evidence="13 14">
    <name type="scientific">Laodelphax striatellus</name>
    <name type="common">Small brown planthopper</name>
    <name type="synonym">Delphax striatella</name>
    <dbReference type="NCBI Taxonomy" id="195883"/>
    <lineage>
        <taxon>Eukaryota</taxon>
        <taxon>Metazoa</taxon>
        <taxon>Ecdysozoa</taxon>
        <taxon>Arthropoda</taxon>
        <taxon>Hexapoda</taxon>
        <taxon>Insecta</taxon>
        <taxon>Pterygota</taxon>
        <taxon>Neoptera</taxon>
        <taxon>Paraneoptera</taxon>
        <taxon>Hemiptera</taxon>
        <taxon>Auchenorrhyncha</taxon>
        <taxon>Fulgoroidea</taxon>
        <taxon>Delphacidae</taxon>
        <taxon>Criomorphinae</taxon>
        <taxon>Laodelphax</taxon>
    </lineage>
</organism>
<comment type="caution">
    <text evidence="13">The sequence shown here is derived from an EMBL/GenBank/DDBJ whole genome shotgun (WGS) entry which is preliminary data.</text>
</comment>
<gene>
    <name evidence="13" type="ORF">LSTR_LSTR007105</name>
</gene>
<keyword evidence="5" id="KW-0812">Transmembrane</keyword>
<dbReference type="GO" id="GO:0016020">
    <property type="term" value="C:membrane"/>
    <property type="evidence" value="ECO:0007669"/>
    <property type="project" value="UniProtKB-SubCell"/>
</dbReference>
<comment type="catalytic activity">
    <reaction evidence="12">
        <text>3-O-(beta-D-glucosyl)-L-seryl-[EGF-like domain protein] + UDP-alpha-D-xylose = 3-O-[alpha-D-xylosyl-(1-&gt;3)-beta-D-glucosyl]-L-seryl-[EGF-like domain protein] + UDP + H(+)</text>
        <dbReference type="Rhea" id="RHEA:56064"/>
        <dbReference type="Rhea" id="RHEA-COMP:14610"/>
        <dbReference type="Rhea" id="RHEA-COMP:14611"/>
        <dbReference type="ChEBI" id="CHEBI:15378"/>
        <dbReference type="ChEBI" id="CHEBI:57632"/>
        <dbReference type="ChEBI" id="CHEBI:58223"/>
        <dbReference type="ChEBI" id="CHEBI:140575"/>
        <dbReference type="ChEBI" id="CHEBI:140576"/>
        <dbReference type="EC" id="2.4.2.42"/>
    </reaction>
</comment>
<protein>
    <recommendedName>
        <fullName evidence="11">UDP-D-xylose:beta-D-glucoside alpha-1,3-D-xylosyltransferase</fullName>
        <ecNumber evidence="11">2.4.2.42</ecNumber>
    </recommendedName>
</protein>
<evidence type="ECO:0000256" key="2">
    <source>
        <dbReference type="ARBA" id="ARBA00006351"/>
    </source>
</evidence>
<dbReference type="GO" id="GO:0016266">
    <property type="term" value="P:protein O-linked glycosylation via N-acetyl-galactosamine"/>
    <property type="evidence" value="ECO:0007669"/>
    <property type="project" value="TreeGrafter"/>
</dbReference>
<dbReference type="AlphaFoldDB" id="A0A482WEV4"/>
<evidence type="ECO:0000256" key="1">
    <source>
        <dbReference type="ARBA" id="ARBA00004606"/>
    </source>
</evidence>
<dbReference type="PANTHER" id="PTHR46012:SF2">
    <property type="entry name" value="IP22168P"/>
    <property type="match status" value="1"/>
</dbReference>
<evidence type="ECO:0000256" key="12">
    <source>
        <dbReference type="ARBA" id="ARBA00049181"/>
    </source>
</evidence>
<dbReference type="STRING" id="195883.A0A482WEV4"/>
<dbReference type="InterPro" id="IPR051993">
    <property type="entry name" value="Glycosyltransferase_8"/>
</dbReference>
<keyword evidence="6" id="KW-0735">Signal-anchor</keyword>
<evidence type="ECO:0000256" key="9">
    <source>
        <dbReference type="ARBA" id="ARBA00023180"/>
    </source>
</evidence>
<keyword evidence="4" id="KW-0808">Transferase</keyword>
<evidence type="ECO:0000256" key="3">
    <source>
        <dbReference type="ARBA" id="ARBA00022676"/>
    </source>
</evidence>
<dbReference type="Gene3D" id="3.90.550.10">
    <property type="entry name" value="Spore Coat Polysaccharide Biosynthesis Protein SpsA, Chain A"/>
    <property type="match status" value="1"/>
</dbReference>
<evidence type="ECO:0000313" key="13">
    <source>
        <dbReference type="EMBL" id="RZF32027.1"/>
    </source>
</evidence>
<dbReference type="SMR" id="A0A482WEV4"/>
<dbReference type="PANTHER" id="PTHR46012">
    <property type="entry name" value="IP22168P"/>
    <property type="match status" value="1"/>
</dbReference>
<dbReference type="EC" id="2.4.2.42" evidence="11"/>
<dbReference type="EMBL" id="QKKF02037612">
    <property type="protein sequence ID" value="RZF32027.1"/>
    <property type="molecule type" value="Genomic_DNA"/>
</dbReference>
<evidence type="ECO:0000256" key="10">
    <source>
        <dbReference type="ARBA" id="ARBA00037301"/>
    </source>
</evidence>
<evidence type="ECO:0000256" key="6">
    <source>
        <dbReference type="ARBA" id="ARBA00022968"/>
    </source>
</evidence>
<evidence type="ECO:0000256" key="4">
    <source>
        <dbReference type="ARBA" id="ARBA00022679"/>
    </source>
</evidence>
<comment type="similarity">
    <text evidence="2">Belongs to the glycosyltransferase 8 family.</text>
</comment>
<sequence length="396" mass="45923">MKLKFRWLFFGLVLLFIVYLIVYRDVTNLADRTEFASFFKYYQTANQTSQQSLKNGTLEVSKSAEASKLGDKKEWIPSEIVVAVVVCGDRLTETLVMLKSAILFSFYLSHDLRIVIFTENSLFQSFSEKLGEWQGHTNSSFQFELHSLSFPDKNGNEWRKLFKPCAAQRLFLPTLLSHLDRVLYVDTDVIFLAPLSKLWAHFDKMNSTQMAALSSEHEDPSIGWYNRFARHPYYGKTGVNSGVMLMHLAKMRSFGWSSYLQPIYNEFKLKLTWGDQDIINILFHFHPERLLVYSCAHNYRPDHCMYSSMCKEADRDGVVVVHGSRSSFHGEKQPAFKAIYKAMEEYQLPMDPFENLLLPMKSYLAQTTQSNCGKESTIFTKQLEHTFPQPLDEGFR</sequence>
<keyword evidence="14" id="KW-1185">Reference proteome</keyword>
<comment type="function">
    <text evidence="10">Glycosyltransferase which elongates the O-linked glucose attached to EGF-like repeats in the extracellular domain of Notch proteins by catalyzing the addition of xylose.</text>
</comment>
<dbReference type="InterPro" id="IPR029044">
    <property type="entry name" value="Nucleotide-diphossugar_trans"/>
</dbReference>
<keyword evidence="7" id="KW-1133">Transmembrane helix</keyword>
<dbReference type="GO" id="GO:0140563">
    <property type="term" value="F:UDP-D-xylose:beta-D-glucoside alpha-1,3-D-xylosyltransferase activity"/>
    <property type="evidence" value="ECO:0007669"/>
    <property type="project" value="UniProtKB-EC"/>
</dbReference>
<dbReference type="SUPFAM" id="SSF53448">
    <property type="entry name" value="Nucleotide-diphospho-sugar transferases"/>
    <property type="match status" value="1"/>
</dbReference>
<dbReference type="Proteomes" id="UP000291343">
    <property type="component" value="Unassembled WGS sequence"/>
</dbReference>
<evidence type="ECO:0000256" key="7">
    <source>
        <dbReference type="ARBA" id="ARBA00022989"/>
    </source>
</evidence>
<name>A0A482WEV4_LAOST</name>
<evidence type="ECO:0000256" key="11">
    <source>
        <dbReference type="ARBA" id="ARBA00038854"/>
    </source>
</evidence>
<evidence type="ECO:0000313" key="14">
    <source>
        <dbReference type="Proteomes" id="UP000291343"/>
    </source>
</evidence>
<dbReference type="Pfam" id="PF01501">
    <property type="entry name" value="Glyco_transf_8"/>
    <property type="match status" value="1"/>
</dbReference>
<reference evidence="13 14" key="1">
    <citation type="journal article" date="2017" name="Gigascience">
        <title>Genome sequence of the small brown planthopper, Laodelphax striatellus.</title>
        <authorList>
            <person name="Zhu J."/>
            <person name="Jiang F."/>
            <person name="Wang X."/>
            <person name="Yang P."/>
            <person name="Bao Y."/>
            <person name="Zhao W."/>
            <person name="Wang W."/>
            <person name="Lu H."/>
            <person name="Wang Q."/>
            <person name="Cui N."/>
            <person name="Li J."/>
            <person name="Chen X."/>
            <person name="Luo L."/>
            <person name="Yu J."/>
            <person name="Kang L."/>
            <person name="Cui F."/>
        </authorList>
    </citation>
    <scope>NUCLEOTIDE SEQUENCE [LARGE SCALE GENOMIC DNA]</scope>
    <source>
        <strain evidence="13">Lst14</strain>
    </source>
</reference>
<keyword evidence="8" id="KW-0472">Membrane</keyword>
<accession>A0A482WEV4</accession>
<keyword evidence="9" id="KW-0325">Glycoprotein</keyword>
<dbReference type="InParanoid" id="A0A482WEV4"/>
<comment type="subcellular location">
    <subcellularLocation>
        <location evidence="1">Membrane</location>
        <topology evidence="1">Single-pass type II membrane protein</topology>
    </subcellularLocation>
</comment>
<dbReference type="FunCoup" id="A0A482WEV4">
    <property type="interactions" value="739"/>
</dbReference>
<evidence type="ECO:0000256" key="5">
    <source>
        <dbReference type="ARBA" id="ARBA00022692"/>
    </source>
</evidence>
<keyword evidence="3" id="KW-0328">Glycosyltransferase</keyword>